<name>A0A3P7PIM8_CYLGO</name>
<organism evidence="1 2">
    <name type="scientific">Cylicostephanus goldi</name>
    <name type="common">Nematode worm</name>
    <dbReference type="NCBI Taxonomy" id="71465"/>
    <lineage>
        <taxon>Eukaryota</taxon>
        <taxon>Metazoa</taxon>
        <taxon>Ecdysozoa</taxon>
        <taxon>Nematoda</taxon>
        <taxon>Chromadorea</taxon>
        <taxon>Rhabditida</taxon>
        <taxon>Rhabditina</taxon>
        <taxon>Rhabditomorpha</taxon>
        <taxon>Strongyloidea</taxon>
        <taxon>Strongylidae</taxon>
        <taxon>Cylicostephanus</taxon>
    </lineage>
</organism>
<accession>A0A3P7PIM8</accession>
<keyword evidence="2" id="KW-1185">Reference proteome</keyword>
<evidence type="ECO:0000313" key="2">
    <source>
        <dbReference type="Proteomes" id="UP000271889"/>
    </source>
</evidence>
<sequence length="143" mass="16174">MRPPLHFSIRDQFRHSTTALWFLIEAAATENTGVRQDTGGAIVQETSQIQTLKKIHLTSVEDVIGVRPDIRSQNFQRRLTSTEMKDYEEAKGLTYLTLTTTREIEKGGGEEKGKRIIDIGNKTEKPSTSRDTEGVVLIRMWIG</sequence>
<evidence type="ECO:0000313" key="1">
    <source>
        <dbReference type="EMBL" id="VDN19872.1"/>
    </source>
</evidence>
<protein>
    <submittedName>
        <fullName evidence="1">Uncharacterized protein</fullName>
    </submittedName>
</protein>
<reference evidence="1 2" key="1">
    <citation type="submission" date="2018-11" db="EMBL/GenBank/DDBJ databases">
        <authorList>
            <consortium name="Pathogen Informatics"/>
        </authorList>
    </citation>
    <scope>NUCLEOTIDE SEQUENCE [LARGE SCALE GENOMIC DNA]</scope>
</reference>
<dbReference type="Proteomes" id="UP000271889">
    <property type="component" value="Unassembled WGS sequence"/>
</dbReference>
<dbReference type="EMBL" id="UYRV01104671">
    <property type="protein sequence ID" value="VDN19872.1"/>
    <property type="molecule type" value="Genomic_DNA"/>
</dbReference>
<proteinExistence type="predicted"/>
<gene>
    <name evidence="1" type="ORF">CGOC_LOCUS8679</name>
</gene>
<dbReference type="AlphaFoldDB" id="A0A3P7PIM8"/>